<dbReference type="Proteomes" id="UP000558113">
    <property type="component" value="Unassembled WGS sequence"/>
</dbReference>
<reference evidence="7 8" key="1">
    <citation type="submission" date="2020-01" db="EMBL/GenBank/DDBJ databases">
        <title>Paenibacillus soybeanensis sp. nov. isolated from the nodules of soybean (Glycine max(L.) Merr).</title>
        <authorList>
            <person name="Wang H."/>
        </authorList>
    </citation>
    <scope>NUCLEOTIDE SEQUENCE [LARGE SCALE GENOMIC DNA]</scope>
    <source>
        <strain evidence="7 8">DSM 23054</strain>
    </source>
</reference>
<dbReference type="InterPro" id="IPR007527">
    <property type="entry name" value="Znf_SWIM"/>
</dbReference>
<keyword evidence="1" id="KW-0378">Hydrolase</keyword>
<organism evidence="7 8">
    <name type="scientific">Paenibacillus sacheonensis</name>
    <dbReference type="NCBI Taxonomy" id="742054"/>
    <lineage>
        <taxon>Bacteria</taxon>
        <taxon>Bacillati</taxon>
        <taxon>Bacillota</taxon>
        <taxon>Bacilli</taxon>
        <taxon>Bacillales</taxon>
        <taxon>Paenibacillaceae</taxon>
        <taxon>Paenibacillus</taxon>
    </lineage>
</organism>
<evidence type="ECO:0000313" key="7">
    <source>
        <dbReference type="EMBL" id="NBC70877.1"/>
    </source>
</evidence>
<sequence length="1201" mass="133081">MNHPLTLAAIQSMCGQLSYKRGEAAFRSGKVAVTYYDVDAGRCEASVKLQESFEVTLRIDDDGDVSAKCTCPSLSSYDKYCSHIAAVLLLIHDAQQAGRAPNSPALRQGRAAIGTAGKTAKKARASGKNGIAGTAERGSHRGDEAADLDHAGSSGLAGRRGGGNAGMGGSKRLAGSSAIADRGDDGDDDRHGPAAGSGSRRFEGDGRGDERDAERDDRARSRETERANGLAQGLLAMFSPLAERRSVPASRTRFDTRAPLDLTFVCKPFTYSRGKRMLGVEIRAGAKRPVIVPDIRAFLQCIAEGEPYDISKSVAYDPRLHCFQPADYAVLEQLVAMERQERLYRETGGIHAAYAAPLSGERMLPVPPAAWEPFLIALCGAPSAVMELDKVVYATVAVADERLPLHFELEEETEGTGCRLRVQGLSDMTILDAYGLVLAEGKLLRETPEACARLLELQELLDRSVEPGQLPLPPAQIEPFMDRVMPGLLKLGSVRIADSVAERITQRPLRAKLYLDRVRDRLLAALEFHYGDLVINPLETEHEARSSGPILVRDGEKERRILALMEGAAMAKTEAGYFLGDEEREYRFLFHVVPQLEKLLTVHATSAVRTRIHLGSTPPNVMLTLNERSNWLDVKFDIEGIPESEIKAILKSIDEKRTYHRLPTGALLPLDSDEMKEVIRFINEGRITVKDLRASGIHIPLFRGLHLIDAPRQGGTVKLDKAFRRLLDNLRNPENLDFPEPDGLRHPLRDYQAYGYQWLRTLAHYGFGGILADDMGLGKTVQAIAFLSSMLPSIREERLPAIIVAPASLTYNWRNEIRKFAPHIRAAVVDGTKAERDAILAGQSSADVLITSYPLLRRDVVDYAALSFHTLILDEAQAFKNYATQTAQSVKLLQARNRFALTGTPVENRLEELWSLFDAVSPDLFPGRKAFGELARETIAKRARPFLLRRVKADVLQELPPKIESVQASALLPEQKRLYAAYLAKLRVEALEHLDKDTLNKNRIRILAGLTRLRQLCCHPALFVDDYAGSSGKFEQLLDLIEECRAAGRRMLVFSQFVEMLKLIRSELIRREVPYFYLDGSTPPSARIELSDRFNAGEGDLFLISLKAGGTGLNLTGADTVILYDLWWNPAVEQQAMDRAHRIGQKNVVQVIRLVAEGTVEDKMVELQERKKNLIDEVVRPGEEPLALLTEDEIKELLMLS</sequence>
<dbReference type="InterPro" id="IPR000330">
    <property type="entry name" value="SNF2_N"/>
</dbReference>
<dbReference type="Gene3D" id="3.40.50.300">
    <property type="entry name" value="P-loop containing nucleotide triphosphate hydrolases"/>
    <property type="match status" value="1"/>
</dbReference>
<dbReference type="GO" id="GO:0005524">
    <property type="term" value="F:ATP binding"/>
    <property type="evidence" value="ECO:0007669"/>
    <property type="project" value="InterPro"/>
</dbReference>
<evidence type="ECO:0000256" key="3">
    <source>
        <dbReference type="SAM" id="MobiDB-lite"/>
    </source>
</evidence>
<protein>
    <submittedName>
        <fullName evidence="7">Helicase SNF</fullName>
    </submittedName>
</protein>
<dbReference type="SUPFAM" id="SSF52540">
    <property type="entry name" value="P-loop containing nucleoside triphosphate hydrolases"/>
    <property type="match status" value="2"/>
</dbReference>
<feature type="compositionally biased region" description="Low complexity" evidence="3">
    <location>
        <begin position="170"/>
        <end position="180"/>
    </location>
</feature>
<dbReference type="SMART" id="SM00490">
    <property type="entry name" value="HELICc"/>
    <property type="match status" value="1"/>
</dbReference>
<name>A0A7X5BZM6_9BACL</name>
<gene>
    <name evidence="7" type="ORF">GT003_17900</name>
</gene>
<keyword evidence="7" id="KW-0547">Nucleotide-binding</keyword>
<dbReference type="Pfam" id="PF00176">
    <property type="entry name" value="SNF2-rel_dom"/>
    <property type="match status" value="1"/>
</dbReference>
<keyword evidence="2" id="KW-0479">Metal-binding</keyword>
<keyword evidence="7" id="KW-0347">Helicase</keyword>
<dbReference type="AlphaFoldDB" id="A0A7X5BZM6"/>
<evidence type="ECO:0000256" key="2">
    <source>
        <dbReference type="PROSITE-ProRule" id="PRU00325"/>
    </source>
</evidence>
<feature type="compositionally biased region" description="Basic and acidic residues" evidence="3">
    <location>
        <begin position="200"/>
        <end position="226"/>
    </location>
</feature>
<dbReference type="InterPro" id="IPR013663">
    <property type="entry name" value="Helicase_SWF/SNF/SWI_bac"/>
</dbReference>
<evidence type="ECO:0000259" key="5">
    <source>
        <dbReference type="PROSITE" id="PS51192"/>
    </source>
</evidence>
<accession>A0A7X5BZM6</accession>
<dbReference type="InterPro" id="IPR038718">
    <property type="entry name" value="SNF2-like_sf"/>
</dbReference>
<dbReference type="CDD" id="cd18793">
    <property type="entry name" value="SF2_C_SNF"/>
    <property type="match status" value="1"/>
</dbReference>
<dbReference type="Gene3D" id="3.40.50.10810">
    <property type="entry name" value="Tandem AAA-ATPase domain"/>
    <property type="match status" value="1"/>
</dbReference>
<dbReference type="GO" id="GO:0016787">
    <property type="term" value="F:hydrolase activity"/>
    <property type="evidence" value="ECO:0007669"/>
    <property type="project" value="UniProtKB-KW"/>
</dbReference>
<proteinExistence type="predicted"/>
<dbReference type="InterPro" id="IPR049730">
    <property type="entry name" value="SNF2/RAD54-like_C"/>
</dbReference>
<dbReference type="SMART" id="SM00487">
    <property type="entry name" value="DEXDc"/>
    <property type="match status" value="1"/>
</dbReference>
<dbReference type="PROSITE" id="PS51194">
    <property type="entry name" value="HELICASE_CTER"/>
    <property type="match status" value="1"/>
</dbReference>
<evidence type="ECO:0000256" key="1">
    <source>
        <dbReference type="ARBA" id="ARBA00022801"/>
    </source>
</evidence>
<dbReference type="FunFam" id="3.40.50.300:FF:000533">
    <property type="entry name" value="Helicase, Snf2 family"/>
    <property type="match status" value="1"/>
</dbReference>
<feature type="domain" description="SWIM-type" evidence="4">
    <location>
        <begin position="53"/>
        <end position="92"/>
    </location>
</feature>
<dbReference type="PANTHER" id="PTHR10799">
    <property type="entry name" value="SNF2/RAD54 HELICASE FAMILY"/>
    <property type="match status" value="1"/>
</dbReference>
<evidence type="ECO:0000259" key="4">
    <source>
        <dbReference type="PROSITE" id="PS50966"/>
    </source>
</evidence>
<feature type="domain" description="Helicase ATP-binding" evidence="5">
    <location>
        <begin position="760"/>
        <end position="923"/>
    </location>
</feature>
<comment type="caution">
    <text evidence="7">The sequence shown here is derived from an EMBL/GenBank/DDBJ whole genome shotgun (WGS) entry which is preliminary data.</text>
</comment>
<dbReference type="Pfam" id="PF04434">
    <property type="entry name" value="SWIM"/>
    <property type="match status" value="1"/>
</dbReference>
<feature type="compositionally biased region" description="Basic and acidic residues" evidence="3">
    <location>
        <begin position="137"/>
        <end position="150"/>
    </location>
</feature>
<dbReference type="InterPro" id="IPR014001">
    <property type="entry name" value="Helicase_ATP-bd"/>
</dbReference>
<dbReference type="InterPro" id="IPR001650">
    <property type="entry name" value="Helicase_C-like"/>
</dbReference>
<dbReference type="RefSeq" id="WP_161700273.1">
    <property type="nucleotide sequence ID" value="NZ_JAAAMU010000009.1"/>
</dbReference>
<dbReference type="InterPro" id="IPR027417">
    <property type="entry name" value="P-loop_NTPase"/>
</dbReference>
<feature type="region of interest" description="Disordered" evidence="3">
    <location>
        <begin position="114"/>
        <end position="226"/>
    </location>
</feature>
<keyword evidence="2" id="KW-0862">Zinc</keyword>
<dbReference type="CDD" id="cd18012">
    <property type="entry name" value="DEXQc_arch_SWI2_SNF2"/>
    <property type="match status" value="1"/>
</dbReference>
<dbReference type="Pfam" id="PF08455">
    <property type="entry name" value="SNF2_assoc"/>
    <property type="match status" value="1"/>
</dbReference>
<keyword evidence="7" id="KW-0067">ATP-binding</keyword>
<dbReference type="Pfam" id="PF00271">
    <property type="entry name" value="Helicase_C"/>
    <property type="match status" value="1"/>
</dbReference>
<keyword evidence="2" id="KW-0863">Zinc-finger</keyword>
<dbReference type="OrthoDB" id="9760715at2"/>
<evidence type="ECO:0000313" key="8">
    <source>
        <dbReference type="Proteomes" id="UP000558113"/>
    </source>
</evidence>
<dbReference type="PROSITE" id="PS51192">
    <property type="entry name" value="HELICASE_ATP_BIND_1"/>
    <property type="match status" value="1"/>
</dbReference>
<feature type="compositionally biased region" description="Gly residues" evidence="3">
    <location>
        <begin position="158"/>
        <end position="169"/>
    </location>
</feature>
<evidence type="ECO:0000259" key="6">
    <source>
        <dbReference type="PROSITE" id="PS51194"/>
    </source>
</evidence>
<feature type="domain" description="Helicase C-terminal" evidence="6">
    <location>
        <begin position="1033"/>
        <end position="1194"/>
    </location>
</feature>
<keyword evidence="8" id="KW-1185">Reference proteome</keyword>
<dbReference type="GO" id="GO:0008270">
    <property type="term" value="F:zinc ion binding"/>
    <property type="evidence" value="ECO:0007669"/>
    <property type="project" value="UniProtKB-KW"/>
</dbReference>
<dbReference type="GO" id="GO:0004386">
    <property type="term" value="F:helicase activity"/>
    <property type="evidence" value="ECO:0007669"/>
    <property type="project" value="UniProtKB-KW"/>
</dbReference>
<dbReference type="EMBL" id="JAAAMU010000009">
    <property type="protein sequence ID" value="NBC70877.1"/>
    <property type="molecule type" value="Genomic_DNA"/>
</dbReference>
<dbReference type="PROSITE" id="PS50966">
    <property type="entry name" value="ZF_SWIM"/>
    <property type="match status" value="1"/>
</dbReference>